<proteinExistence type="predicted"/>
<evidence type="ECO:0000313" key="7">
    <source>
        <dbReference type="Proteomes" id="UP000092462"/>
    </source>
</evidence>
<evidence type="ECO:0000256" key="2">
    <source>
        <dbReference type="ARBA" id="ARBA00022737"/>
    </source>
</evidence>
<dbReference type="PROSITE" id="PS50222">
    <property type="entry name" value="EF_HAND_2"/>
    <property type="match status" value="3"/>
</dbReference>
<evidence type="ECO:0000256" key="1">
    <source>
        <dbReference type="ARBA" id="ARBA00022723"/>
    </source>
</evidence>
<dbReference type="GO" id="GO:0005509">
    <property type="term" value="F:calcium ion binding"/>
    <property type="evidence" value="ECO:0007669"/>
    <property type="project" value="InterPro"/>
</dbReference>
<keyword evidence="7" id="KW-1185">Reference proteome</keyword>
<dbReference type="GO" id="GO:0000287">
    <property type="term" value="F:magnesium ion binding"/>
    <property type="evidence" value="ECO:0007669"/>
    <property type="project" value="TreeGrafter"/>
</dbReference>
<sequence>MGNKIATFTDQQLNDYQDCTFFTRKEILRVHKRFRDIRPDLVPKQMTEGQASTVKIPREYVEKLPELRENPFRKNICEAFSRDGQGNLTFEDFLDLLSVFSEQAPRDIKIFYAFKIYDFNKDGFIGQSDLKGVLKALTRNELTPEEHQQIADKIIEEADVDGDGKLSELEFEHVVLRAPDFLTTFHIRI</sequence>
<protein>
    <recommendedName>
        <fullName evidence="5">EF-hand domain-containing protein</fullName>
    </recommendedName>
</protein>
<dbReference type="PROSITE" id="PS00018">
    <property type="entry name" value="EF_HAND_1"/>
    <property type="match status" value="2"/>
</dbReference>
<dbReference type="EMBL" id="AJVK01006779">
    <property type="status" value="NOT_ANNOTATED_CDS"/>
    <property type="molecule type" value="Genomic_DNA"/>
</dbReference>
<evidence type="ECO:0000256" key="3">
    <source>
        <dbReference type="ARBA" id="ARBA00022837"/>
    </source>
</evidence>
<evidence type="ECO:0000256" key="4">
    <source>
        <dbReference type="ARBA" id="ARBA00022842"/>
    </source>
</evidence>
<dbReference type="PANTHER" id="PTHR45791:SF6">
    <property type="entry name" value="CALCIUM AND INTEGRIN BINDING FAMILY MEMBER 2"/>
    <property type="match status" value="1"/>
</dbReference>
<dbReference type="SUPFAM" id="SSF47473">
    <property type="entry name" value="EF-hand"/>
    <property type="match status" value="1"/>
</dbReference>
<dbReference type="InterPro" id="IPR018247">
    <property type="entry name" value="EF_Hand_1_Ca_BS"/>
</dbReference>
<organism evidence="6 7">
    <name type="scientific">Phlebotomus papatasi</name>
    <name type="common">Sandfly</name>
    <dbReference type="NCBI Taxonomy" id="29031"/>
    <lineage>
        <taxon>Eukaryota</taxon>
        <taxon>Metazoa</taxon>
        <taxon>Ecdysozoa</taxon>
        <taxon>Arthropoda</taxon>
        <taxon>Hexapoda</taxon>
        <taxon>Insecta</taxon>
        <taxon>Pterygota</taxon>
        <taxon>Neoptera</taxon>
        <taxon>Endopterygota</taxon>
        <taxon>Diptera</taxon>
        <taxon>Nematocera</taxon>
        <taxon>Psychodoidea</taxon>
        <taxon>Psychodidae</taxon>
        <taxon>Phlebotomus</taxon>
        <taxon>Phlebotomus</taxon>
    </lineage>
</organism>
<dbReference type="InterPro" id="IPR002048">
    <property type="entry name" value="EF_hand_dom"/>
</dbReference>
<keyword evidence="2" id="KW-0677">Repeat</keyword>
<dbReference type="Gene3D" id="1.10.238.10">
    <property type="entry name" value="EF-hand"/>
    <property type="match status" value="2"/>
</dbReference>
<name>A0A1B0DLS3_PHLPP</name>
<dbReference type="AlphaFoldDB" id="A0A1B0DLS3"/>
<dbReference type="Proteomes" id="UP000092462">
    <property type="component" value="Unassembled WGS sequence"/>
</dbReference>
<keyword evidence="1" id="KW-0479">Metal-binding</keyword>
<dbReference type="Pfam" id="PF13499">
    <property type="entry name" value="EF-hand_7"/>
    <property type="match status" value="1"/>
</dbReference>
<dbReference type="VEuPathDB" id="VectorBase:PPAI009313"/>
<dbReference type="InterPro" id="IPR011992">
    <property type="entry name" value="EF-hand-dom_pair"/>
</dbReference>
<dbReference type="SMART" id="SM00054">
    <property type="entry name" value="EFh"/>
    <property type="match status" value="3"/>
</dbReference>
<dbReference type="FunFam" id="1.10.238.10:FF:000079">
    <property type="entry name" value="Calcium and integrin-binding family member 2"/>
    <property type="match status" value="1"/>
</dbReference>
<accession>A0A1B0DLS3</accession>
<dbReference type="InterPro" id="IPR051433">
    <property type="entry name" value="CIBP"/>
</dbReference>
<feature type="domain" description="EF-hand" evidence="5">
    <location>
        <begin position="105"/>
        <end position="140"/>
    </location>
</feature>
<feature type="domain" description="EF-hand" evidence="5">
    <location>
        <begin position="68"/>
        <end position="103"/>
    </location>
</feature>
<keyword evidence="3" id="KW-0106">Calcium</keyword>
<dbReference type="VEuPathDB" id="VectorBase:PPAPM1_004411"/>
<dbReference type="PANTHER" id="PTHR45791">
    <property type="entry name" value="CALCIUM AND INTEGRIN BINDING FAMILY MEMBER 2"/>
    <property type="match status" value="1"/>
</dbReference>
<dbReference type="CDD" id="cd00051">
    <property type="entry name" value="EFh"/>
    <property type="match status" value="1"/>
</dbReference>
<keyword evidence="4" id="KW-0460">Magnesium</keyword>
<feature type="domain" description="EF-hand" evidence="5">
    <location>
        <begin position="146"/>
        <end position="181"/>
    </location>
</feature>
<evidence type="ECO:0000313" key="6">
    <source>
        <dbReference type="EnsemblMetazoa" id="PPAI009313-PA"/>
    </source>
</evidence>
<evidence type="ECO:0000259" key="5">
    <source>
        <dbReference type="PROSITE" id="PS50222"/>
    </source>
</evidence>
<dbReference type="GO" id="GO:0055074">
    <property type="term" value="P:calcium ion homeostasis"/>
    <property type="evidence" value="ECO:0007669"/>
    <property type="project" value="TreeGrafter"/>
</dbReference>
<reference evidence="6" key="1">
    <citation type="submission" date="2022-08" db="UniProtKB">
        <authorList>
            <consortium name="EnsemblMetazoa"/>
        </authorList>
    </citation>
    <scope>IDENTIFICATION</scope>
    <source>
        <strain evidence="6">Israel</strain>
    </source>
</reference>
<dbReference type="EnsemblMetazoa" id="PPAI009313-RA">
    <property type="protein sequence ID" value="PPAI009313-PA"/>
    <property type="gene ID" value="PPAI009313"/>
</dbReference>